<dbReference type="SUPFAM" id="SSF55931">
    <property type="entry name" value="Glutamine synthetase/guanido kinase"/>
    <property type="match status" value="1"/>
</dbReference>
<keyword evidence="2 5" id="KW-0436">Ligase</keyword>
<dbReference type="AlphaFoldDB" id="A0A518ANG8"/>
<keyword evidence="3" id="KW-0547">Nucleotide-binding</keyword>
<dbReference type="Pfam" id="PF04107">
    <property type="entry name" value="GCS2"/>
    <property type="match status" value="1"/>
</dbReference>
<proteinExistence type="predicted"/>
<dbReference type="KEGG" id="amuc:Pan181_24840"/>
<dbReference type="OrthoDB" id="9780152at2"/>
<dbReference type="RefSeq" id="WP_145247041.1">
    <property type="nucleotide sequence ID" value="NZ_CP036278.1"/>
</dbReference>
<dbReference type="GO" id="GO:0005524">
    <property type="term" value="F:ATP binding"/>
    <property type="evidence" value="ECO:0007669"/>
    <property type="project" value="UniProtKB-KW"/>
</dbReference>
<dbReference type="PANTHER" id="PTHR34378">
    <property type="entry name" value="GLUTAMATE--CYSTEINE LIGASE, CHLOROPLASTIC"/>
    <property type="match status" value="1"/>
</dbReference>
<protein>
    <recommendedName>
        <fullName evidence="1">glutamate--cysteine ligase</fullName>
        <ecNumber evidence="1">6.3.2.2</ecNumber>
    </recommendedName>
</protein>
<evidence type="ECO:0000313" key="5">
    <source>
        <dbReference type="EMBL" id="QDU56275.1"/>
    </source>
</evidence>
<dbReference type="InterPro" id="IPR006336">
    <property type="entry name" value="GCS2"/>
</dbReference>
<sequence length="405" mass="46075">MKLSEQISSYIHEGITSQAKSRIGIEIETICLTPIDTRPSFIGEGCSMQEALIQFGKRLDGELIKEADHVIGVESQLGNLSLEPGCQLEWSSPAAASLRELRQSMKRWWAIRDEVLPQVGLRPTPMALDLLRDCQDTWPPKQRYRCMRDDYQAIGERGLIPMQQTAGIHLSFDYHSESDWQHKFRGILSAIPASIALFSNRRPGVRNFRANRTLYWHRFDAVRTQLPAVAFSEEFSIEHYAAWVASIPDLFETLADDEASDTEHAEHHLSQVFTPVRSKRVLEVRANDRVADRMVPMVAAYWTGLLYDEDSLQTLTDLTYMWKRPNAWHEAFFDAAINGMSASASSMRRTLRILDIALEGLYRIDDTDATAIDDLQRLRWKLHGKPVTTISMESVTSNSPSCSMN</sequence>
<dbReference type="GO" id="GO:0006750">
    <property type="term" value="P:glutathione biosynthetic process"/>
    <property type="evidence" value="ECO:0007669"/>
    <property type="project" value="InterPro"/>
</dbReference>
<evidence type="ECO:0000256" key="3">
    <source>
        <dbReference type="ARBA" id="ARBA00022741"/>
    </source>
</evidence>
<dbReference type="PANTHER" id="PTHR34378:SF1">
    <property type="entry name" value="GLUTAMATE--CYSTEINE LIGASE, CHLOROPLASTIC"/>
    <property type="match status" value="1"/>
</dbReference>
<dbReference type="EC" id="6.3.2.2" evidence="1"/>
<evidence type="ECO:0000256" key="1">
    <source>
        <dbReference type="ARBA" id="ARBA00012220"/>
    </source>
</evidence>
<keyword evidence="6" id="KW-1185">Reference proteome</keyword>
<dbReference type="GO" id="GO:0004357">
    <property type="term" value="F:glutamate-cysteine ligase activity"/>
    <property type="evidence" value="ECO:0007669"/>
    <property type="project" value="UniProtKB-EC"/>
</dbReference>
<dbReference type="Proteomes" id="UP000315750">
    <property type="component" value="Chromosome"/>
</dbReference>
<evidence type="ECO:0000313" key="6">
    <source>
        <dbReference type="Proteomes" id="UP000315750"/>
    </source>
</evidence>
<gene>
    <name evidence="5" type="ORF">Pan181_24840</name>
</gene>
<keyword evidence="4" id="KW-0067">ATP-binding</keyword>
<evidence type="ECO:0000256" key="4">
    <source>
        <dbReference type="ARBA" id="ARBA00022840"/>
    </source>
</evidence>
<accession>A0A518ANG8</accession>
<reference evidence="5 6" key="1">
    <citation type="submission" date="2019-02" db="EMBL/GenBank/DDBJ databases">
        <title>Deep-cultivation of Planctomycetes and their phenomic and genomic characterization uncovers novel biology.</title>
        <authorList>
            <person name="Wiegand S."/>
            <person name="Jogler M."/>
            <person name="Boedeker C."/>
            <person name="Pinto D."/>
            <person name="Vollmers J."/>
            <person name="Rivas-Marin E."/>
            <person name="Kohn T."/>
            <person name="Peeters S.H."/>
            <person name="Heuer A."/>
            <person name="Rast P."/>
            <person name="Oberbeckmann S."/>
            <person name="Bunk B."/>
            <person name="Jeske O."/>
            <person name="Meyerdierks A."/>
            <person name="Storesund J.E."/>
            <person name="Kallscheuer N."/>
            <person name="Luecker S."/>
            <person name="Lage O.M."/>
            <person name="Pohl T."/>
            <person name="Merkel B.J."/>
            <person name="Hornburger P."/>
            <person name="Mueller R.-W."/>
            <person name="Bruemmer F."/>
            <person name="Labrenz M."/>
            <person name="Spormann A.M."/>
            <person name="Op den Camp H."/>
            <person name="Overmann J."/>
            <person name="Amann R."/>
            <person name="Jetten M.S.M."/>
            <person name="Mascher T."/>
            <person name="Medema M.H."/>
            <person name="Devos D.P."/>
            <person name="Kaster A.-K."/>
            <person name="Ovreas L."/>
            <person name="Rohde M."/>
            <person name="Galperin M.Y."/>
            <person name="Jogler C."/>
        </authorList>
    </citation>
    <scope>NUCLEOTIDE SEQUENCE [LARGE SCALE GENOMIC DNA]</scope>
    <source>
        <strain evidence="5 6">Pan181</strain>
    </source>
</reference>
<evidence type="ECO:0000256" key="2">
    <source>
        <dbReference type="ARBA" id="ARBA00022598"/>
    </source>
</evidence>
<dbReference type="InterPro" id="IPR035434">
    <property type="entry name" value="GCL_bact_plant"/>
</dbReference>
<dbReference type="Gene3D" id="3.30.590.20">
    <property type="match status" value="1"/>
</dbReference>
<organism evidence="5 6">
    <name type="scientific">Aeoliella mucimassa</name>
    <dbReference type="NCBI Taxonomy" id="2527972"/>
    <lineage>
        <taxon>Bacteria</taxon>
        <taxon>Pseudomonadati</taxon>
        <taxon>Planctomycetota</taxon>
        <taxon>Planctomycetia</taxon>
        <taxon>Pirellulales</taxon>
        <taxon>Lacipirellulaceae</taxon>
        <taxon>Aeoliella</taxon>
    </lineage>
</organism>
<dbReference type="EMBL" id="CP036278">
    <property type="protein sequence ID" value="QDU56275.1"/>
    <property type="molecule type" value="Genomic_DNA"/>
</dbReference>
<name>A0A518ANG8_9BACT</name>
<dbReference type="InterPro" id="IPR014746">
    <property type="entry name" value="Gln_synth/guanido_kin_cat_dom"/>
</dbReference>